<dbReference type="EMBL" id="LYXE01000024">
    <property type="protein sequence ID" value="PDW00910.1"/>
    <property type="molecule type" value="Genomic_DNA"/>
</dbReference>
<dbReference type="PANTHER" id="PTHR11803">
    <property type="entry name" value="2-IMINOBUTANOATE/2-IMINOPROPANOATE DEAMINASE RIDA"/>
    <property type="match status" value="1"/>
</dbReference>
<dbReference type="AlphaFoldDB" id="A0A2H3L777"/>
<dbReference type="InterPro" id="IPR019897">
    <property type="entry name" value="RidA_CS"/>
</dbReference>
<proteinExistence type="inferred from homology"/>
<reference evidence="2 3" key="1">
    <citation type="submission" date="2016-05" db="EMBL/GenBank/DDBJ databases">
        <authorList>
            <person name="Lavstsen T."/>
            <person name="Jespersen J.S."/>
        </authorList>
    </citation>
    <scope>NUCLEOTIDE SEQUENCE [LARGE SCALE GENOMIC DNA]</scope>
    <source>
        <strain evidence="2 3">B7-9</strain>
    </source>
</reference>
<comment type="caution">
    <text evidence="2">The sequence shown here is derived from an EMBL/GenBank/DDBJ whole genome shotgun (WGS) entry which is preliminary data.</text>
</comment>
<keyword evidence="3" id="KW-1185">Reference proteome</keyword>
<dbReference type="Proteomes" id="UP000220922">
    <property type="component" value="Unassembled WGS sequence"/>
</dbReference>
<dbReference type="CDD" id="cd00448">
    <property type="entry name" value="YjgF_YER057c_UK114_family"/>
    <property type="match status" value="1"/>
</dbReference>
<dbReference type="NCBIfam" id="TIGR00004">
    <property type="entry name" value="Rid family detoxifying hydrolase"/>
    <property type="match status" value="1"/>
</dbReference>
<evidence type="ECO:0000313" key="3">
    <source>
        <dbReference type="Proteomes" id="UP000220922"/>
    </source>
</evidence>
<dbReference type="Gene3D" id="3.30.1330.40">
    <property type="entry name" value="RutC-like"/>
    <property type="match status" value="1"/>
</dbReference>
<dbReference type="PANTHER" id="PTHR11803:SF39">
    <property type="entry name" value="2-IMINOBUTANOATE_2-IMINOPROPANOATE DEAMINASE"/>
    <property type="match status" value="1"/>
</dbReference>
<protein>
    <submittedName>
        <fullName evidence="2">Reactive intermediate/imine deaminase</fullName>
    </submittedName>
</protein>
<evidence type="ECO:0000313" key="2">
    <source>
        <dbReference type="EMBL" id="PDW00910.1"/>
    </source>
</evidence>
<dbReference type="OrthoDB" id="9803101at2"/>
<dbReference type="Pfam" id="PF01042">
    <property type="entry name" value="Ribonuc_L-PSP"/>
    <property type="match status" value="1"/>
</dbReference>
<evidence type="ECO:0000256" key="1">
    <source>
        <dbReference type="ARBA" id="ARBA00010552"/>
    </source>
</evidence>
<dbReference type="InterPro" id="IPR006175">
    <property type="entry name" value="YjgF/YER057c/UK114"/>
</dbReference>
<dbReference type="PROSITE" id="PS01094">
    <property type="entry name" value="UPF0076"/>
    <property type="match status" value="1"/>
</dbReference>
<accession>A0A2H3L777</accession>
<sequence length="126" mass="13617">MQRIVVSTVDAPKAIGPYSQGIIAGNMVFISGQLPINPITGEMVEGTIGAMTRQIFDNLSAILHAAGTSLERTVKVTVFLADMNDFQAMNEAYAEFFPLNPPARSTIQVARLPRDARVEIELIAAI</sequence>
<dbReference type="InterPro" id="IPR006056">
    <property type="entry name" value="RidA"/>
</dbReference>
<name>A0A2H3L777_9CHLR</name>
<dbReference type="FunFam" id="3.30.1330.40:FF:000001">
    <property type="entry name" value="L-PSP family endoribonuclease"/>
    <property type="match status" value="1"/>
</dbReference>
<comment type="similarity">
    <text evidence="1">Belongs to the RutC family.</text>
</comment>
<dbReference type="InterPro" id="IPR035959">
    <property type="entry name" value="RutC-like_sf"/>
</dbReference>
<dbReference type="GO" id="GO:0019239">
    <property type="term" value="F:deaminase activity"/>
    <property type="evidence" value="ECO:0007669"/>
    <property type="project" value="TreeGrafter"/>
</dbReference>
<dbReference type="SUPFAM" id="SSF55298">
    <property type="entry name" value="YjgF-like"/>
    <property type="match status" value="1"/>
</dbReference>
<dbReference type="GO" id="GO:0005829">
    <property type="term" value="C:cytosol"/>
    <property type="evidence" value="ECO:0007669"/>
    <property type="project" value="TreeGrafter"/>
</dbReference>
<gene>
    <name evidence="2" type="ORF">A9Q02_08270</name>
</gene>
<organism evidence="2 3">
    <name type="scientific">Candidatus Chloroploca asiatica</name>
    <dbReference type="NCBI Taxonomy" id="1506545"/>
    <lineage>
        <taxon>Bacteria</taxon>
        <taxon>Bacillati</taxon>
        <taxon>Chloroflexota</taxon>
        <taxon>Chloroflexia</taxon>
        <taxon>Chloroflexales</taxon>
        <taxon>Chloroflexineae</taxon>
        <taxon>Oscillochloridaceae</taxon>
        <taxon>Candidatus Chloroploca</taxon>
    </lineage>
</organism>